<proteinExistence type="predicted"/>
<dbReference type="Proteomes" id="UP000283805">
    <property type="component" value="Unassembled WGS sequence"/>
</dbReference>
<gene>
    <name evidence="1" type="ORF">ATJ93_0946</name>
</gene>
<dbReference type="AlphaFoldDB" id="A0A3R7GLF3"/>
<evidence type="ECO:0000313" key="2">
    <source>
        <dbReference type="Proteomes" id="UP000283805"/>
    </source>
</evidence>
<protein>
    <submittedName>
        <fullName evidence="1">Uncharacterized protein</fullName>
    </submittedName>
</protein>
<comment type="caution">
    <text evidence="1">The sequence shown here is derived from an EMBL/GenBank/DDBJ whole genome shotgun (WGS) entry which is preliminary data.</text>
</comment>
<organism evidence="1 2">
    <name type="scientific">Halopiger aswanensis</name>
    <dbReference type="NCBI Taxonomy" id="148449"/>
    <lineage>
        <taxon>Archaea</taxon>
        <taxon>Methanobacteriati</taxon>
        <taxon>Methanobacteriota</taxon>
        <taxon>Stenosarchaea group</taxon>
        <taxon>Halobacteria</taxon>
        <taxon>Halobacteriales</taxon>
        <taxon>Natrialbaceae</taxon>
        <taxon>Halopiger</taxon>
    </lineage>
</organism>
<dbReference type="RefSeq" id="WP_120243425.1">
    <property type="nucleotide sequence ID" value="NZ_RAPO01000001.1"/>
</dbReference>
<dbReference type="OrthoDB" id="213677at2157"/>
<evidence type="ECO:0000313" key="1">
    <source>
        <dbReference type="EMBL" id="RKD97948.1"/>
    </source>
</evidence>
<dbReference type="EMBL" id="RAPO01000001">
    <property type="protein sequence ID" value="RKD97948.1"/>
    <property type="molecule type" value="Genomic_DNA"/>
</dbReference>
<name>A0A3R7GLF3_9EURY</name>
<sequence>MRIREWQDILEDVTERNVDPDDWRAVAGDRAGGVGEDMYLAHPRAGVFFLKTYAKNPYEVRGVGTQVARNLDDEIGSFLPQEEEAGGRFAVQSPPEDEDHAETLSKRLETVLETHADAPTRPQDLFDDVMEAIESPAFGPMEYDQYDRPDELDDLSDRFEEADELLNAELEDLIETDEVDRGFM</sequence>
<reference evidence="1 2" key="1">
    <citation type="submission" date="2018-09" db="EMBL/GenBank/DDBJ databases">
        <title>Genomic Encyclopedia of Archaeal and Bacterial Type Strains, Phase II (KMG-II): from individual species to whole genera.</title>
        <authorList>
            <person name="Goeker M."/>
        </authorList>
    </citation>
    <scope>NUCLEOTIDE SEQUENCE [LARGE SCALE GENOMIC DNA]</scope>
    <source>
        <strain evidence="1 2">DSM 13151</strain>
    </source>
</reference>
<keyword evidence="2" id="KW-1185">Reference proteome</keyword>
<accession>A0A3R7GLF3</accession>